<keyword evidence="3" id="KW-1185">Reference proteome</keyword>
<organism evidence="4">
    <name type="scientific">Echinostoma caproni</name>
    <dbReference type="NCBI Taxonomy" id="27848"/>
    <lineage>
        <taxon>Eukaryota</taxon>
        <taxon>Metazoa</taxon>
        <taxon>Spiralia</taxon>
        <taxon>Lophotrochozoa</taxon>
        <taxon>Platyhelminthes</taxon>
        <taxon>Trematoda</taxon>
        <taxon>Digenea</taxon>
        <taxon>Plagiorchiida</taxon>
        <taxon>Echinostomata</taxon>
        <taxon>Echinostomatoidea</taxon>
        <taxon>Echinostomatidae</taxon>
        <taxon>Echinostoma</taxon>
    </lineage>
</organism>
<name>A0A183A756_9TREM</name>
<dbReference type="AlphaFoldDB" id="A0A183A756"/>
<protein>
    <submittedName>
        <fullName evidence="4">PH domain-containing protein</fullName>
    </submittedName>
</protein>
<dbReference type="EMBL" id="UZAN01039854">
    <property type="protein sequence ID" value="VDP67422.1"/>
    <property type="molecule type" value="Genomic_DNA"/>
</dbReference>
<evidence type="ECO:0000256" key="1">
    <source>
        <dbReference type="SAM" id="MobiDB-lite"/>
    </source>
</evidence>
<dbReference type="WBParaSite" id="ECPE_0000279401-mRNA-1">
    <property type="protein sequence ID" value="ECPE_0000279401-mRNA-1"/>
    <property type="gene ID" value="ECPE_0000279401"/>
</dbReference>
<sequence>MPKNANEYIDLATTDSVEPLGQNNGFIPGHMNPRLIHKDDNNNNNANSNNDISLNSFDPLLCNRLPNYFVSNTTQLSAAEDLKQSNYQPYFMHPTPPIPPPPPPPLPPKPARQDGTHQSDTAVVQTNKQAEREEDEPTVEDEEVSQYMSRPQDLGSGMSSTVPNDPRTSLIDGSGAQRPPPPPYYVNLFGSDKANARRTSQNRGSNQQLRKNGKRYSSIESSVTRAVTQTSSTFTTKTPDTVIELSTSGRANTHSNGGFDDASSATPAHKTSQKLELSAPIHNKPITTILEYLDAMGHDTKELSCEMPSLNDPMWSRITTPSISCFNSKVARWFRAGMPVGSRGKPRHHSLDEKDGMALNTPYWRWTGELRVRLNETRCEGFLWIRNQHTLQQSQQSAQKSHPWHSLRINYRGWSDGGSAGGAISGRNSPSTSQIRISRKWKQCQWSRHWFVCDIPGSFRFAEIRQVQPGLSPNSDLPASLTEDIPTQHQSDPEGTCDSPRPRRGKQSRLNKPFYKYKARTADWVQESQKYSESGNNLRQTEELDHLVFRVETWMQVYMLKAASPELRNLWMDVFHYACDRLGSMHVDFCLKQQQQQQLALLRLN</sequence>
<feature type="region of interest" description="Disordered" evidence="1">
    <location>
        <begin position="472"/>
        <end position="510"/>
    </location>
</feature>
<feature type="compositionally biased region" description="Pro residues" evidence="1">
    <location>
        <begin position="94"/>
        <end position="110"/>
    </location>
</feature>
<evidence type="ECO:0000313" key="2">
    <source>
        <dbReference type="EMBL" id="VDP67422.1"/>
    </source>
</evidence>
<reference evidence="4" key="1">
    <citation type="submission" date="2016-06" db="UniProtKB">
        <authorList>
            <consortium name="WormBaseParasite"/>
        </authorList>
    </citation>
    <scope>IDENTIFICATION</scope>
</reference>
<feature type="compositionally biased region" description="Acidic residues" evidence="1">
    <location>
        <begin position="132"/>
        <end position="144"/>
    </location>
</feature>
<gene>
    <name evidence="2" type="ORF">ECPE_LOCUS2791</name>
</gene>
<proteinExistence type="predicted"/>
<evidence type="ECO:0000313" key="3">
    <source>
        <dbReference type="Proteomes" id="UP000272942"/>
    </source>
</evidence>
<feature type="compositionally biased region" description="Polar residues" evidence="1">
    <location>
        <begin position="118"/>
        <end position="128"/>
    </location>
</feature>
<feature type="region of interest" description="Disordered" evidence="1">
    <location>
        <begin position="248"/>
        <end position="272"/>
    </location>
</feature>
<accession>A0A183A756</accession>
<dbReference type="OrthoDB" id="6239805at2759"/>
<feature type="region of interest" description="Disordered" evidence="1">
    <location>
        <begin position="88"/>
        <end position="224"/>
    </location>
</feature>
<feature type="compositionally biased region" description="Polar residues" evidence="1">
    <location>
        <begin position="157"/>
        <end position="167"/>
    </location>
</feature>
<evidence type="ECO:0000313" key="4">
    <source>
        <dbReference type="WBParaSite" id="ECPE_0000279401-mRNA-1"/>
    </source>
</evidence>
<reference evidence="2 3" key="2">
    <citation type="submission" date="2018-11" db="EMBL/GenBank/DDBJ databases">
        <authorList>
            <consortium name="Pathogen Informatics"/>
        </authorList>
    </citation>
    <scope>NUCLEOTIDE SEQUENCE [LARGE SCALE GENOMIC DNA]</scope>
    <source>
        <strain evidence="2 3">Egypt</strain>
    </source>
</reference>
<feature type="compositionally biased region" description="Polar residues" evidence="1">
    <location>
        <begin position="197"/>
        <end position="210"/>
    </location>
</feature>
<dbReference type="Proteomes" id="UP000272942">
    <property type="component" value="Unassembled WGS sequence"/>
</dbReference>
<feature type="region of interest" description="Disordered" evidence="1">
    <location>
        <begin position="20"/>
        <end position="50"/>
    </location>
</feature>